<proteinExistence type="predicted"/>
<protein>
    <submittedName>
        <fullName evidence="1">Uncharacterized protein</fullName>
    </submittedName>
</protein>
<evidence type="ECO:0000313" key="1">
    <source>
        <dbReference type="EMBL" id="ELU39185.1"/>
    </source>
</evidence>
<dbReference type="HOGENOM" id="CLU_2607655_0_0_1"/>
<reference evidence="1 2" key="1">
    <citation type="journal article" date="2013" name="Nat. Commun.">
        <title>The evolution and pathogenic mechanisms of the rice sheath blight pathogen.</title>
        <authorList>
            <person name="Zheng A."/>
            <person name="Lin R."/>
            <person name="Xu L."/>
            <person name="Qin P."/>
            <person name="Tang C."/>
            <person name="Ai P."/>
            <person name="Zhang D."/>
            <person name="Liu Y."/>
            <person name="Sun Z."/>
            <person name="Feng H."/>
            <person name="Wang Y."/>
            <person name="Chen Y."/>
            <person name="Liang X."/>
            <person name="Fu R."/>
            <person name="Li Q."/>
            <person name="Zhang J."/>
            <person name="Yu X."/>
            <person name="Xie Z."/>
            <person name="Ding L."/>
            <person name="Guan P."/>
            <person name="Tang J."/>
            <person name="Liang Y."/>
            <person name="Wang S."/>
            <person name="Deng Q."/>
            <person name="Li S."/>
            <person name="Zhu J."/>
            <person name="Wang L."/>
            <person name="Liu H."/>
            <person name="Li P."/>
        </authorList>
    </citation>
    <scope>NUCLEOTIDE SEQUENCE [LARGE SCALE GENOMIC DNA]</scope>
    <source>
        <strain evidence="2">AG-1 IA</strain>
    </source>
</reference>
<dbReference type="Proteomes" id="UP000011668">
    <property type="component" value="Unassembled WGS sequence"/>
</dbReference>
<name>L8WMK2_THACA</name>
<evidence type="ECO:0000313" key="2">
    <source>
        <dbReference type="Proteomes" id="UP000011668"/>
    </source>
</evidence>
<gene>
    <name evidence="1" type="ORF">AG1IA_06786</name>
</gene>
<sequence length="79" mass="8999">MLGAYNGDARDKSRSAHQYAYPRPQNTLLLRPNPLTISIPFIESTTRLSKLVITAVTREFSIWYLYLLVAQLIEVGSRC</sequence>
<dbReference type="EMBL" id="AFRT01001892">
    <property type="protein sequence ID" value="ELU39185.1"/>
    <property type="molecule type" value="Genomic_DNA"/>
</dbReference>
<dbReference type="AlphaFoldDB" id="L8WMK2"/>
<organism evidence="1 2">
    <name type="scientific">Thanatephorus cucumeris (strain AG1-IA)</name>
    <name type="common">Rice sheath blight fungus</name>
    <name type="synonym">Rhizoctonia solani</name>
    <dbReference type="NCBI Taxonomy" id="983506"/>
    <lineage>
        <taxon>Eukaryota</taxon>
        <taxon>Fungi</taxon>
        <taxon>Dikarya</taxon>
        <taxon>Basidiomycota</taxon>
        <taxon>Agaricomycotina</taxon>
        <taxon>Agaricomycetes</taxon>
        <taxon>Cantharellales</taxon>
        <taxon>Ceratobasidiaceae</taxon>
        <taxon>Rhizoctonia</taxon>
        <taxon>Rhizoctonia solani AG-1</taxon>
    </lineage>
</organism>
<keyword evidence="2" id="KW-1185">Reference proteome</keyword>
<comment type="caution">
    <text evidence="1">The sequence shown here is derived from an EMBL/GenBank/DDBJ whole genome shotgun (WGS) entry which is preliminary data.</text>
</comment>
<accession>L8WMK2</accession>